<protein>
    <recommendedName>
        <fullName evidence="2">DC1 domain-containing protein</fullName>
    </recommendedName>
</protein>
<dbReference type="InterPro" id="IPR004146">
    <property type="entry name" value="DC1"/>
</dbReference>
<feature type="non-terminal residue" evidence="3">
    <location>
        <position position="1"/>
    </location>
</feature>
<keyword evidence="1" id="KW-0677">Repeat</keyword>
<gene>
    <name evidence="3" type="ORF">EUTSA_v10000445mg</name>
</gene>
<dbReference type="AlphaFoldDB" id="V4L710"/>
<proteinExistence type="predicted"/>
<reference evidence="3 4" key="1">
    <citation type="journal article" date="2013" name="Front. Plant Sci.">
        <title>The Reference Genome of the Halophytic Plant Eutrema salsugineum.</title>
        <authorList>
            <person name="Yang R."/>
            <person name="Jarvis D.E."/>
            <person name="Chen H."/>
            <person name="Beilstein M.A."/>
            <person name="Grimwood J."/>
            <person name="Jenkins J."/>
            <person name="Shu S."/>
            <person name="Prochnik S."/>
            <person name="Xin M."/>
            <person name="Ma C."/>
            <person name="Schmutz J."/>
            <person name="Wing R.A."/>
            <person name="Mitchell-Olds T."/>
            <person name="Schumaker K.S."/>
            <person name="Wang X."/>
        </authorList>
    </citation>
    <scope>NUCLEOTIDE SEQUENCE [LARGE SCALE GENOMIC DNA]</scope>
</reference>
<dbReference type="InterPro" id="IPR046349">
    <property type="entry name" value="C1-like_sf"/>
</dbReference>
<keyword evidence="4" id="KW-1185">Reference proteome</keyword>
<evidence type="ECO:0000313" key="3">
    <source>
        <dbReference type="EMBL" id="ESQ46150.1"/>
    </source>
</evidence>
<organism evidence="3 4">
    <name type="scientific">Eutrema salsugineum</name>
    <name type="common">Saltwater cress</name>
    <name type="synonym">Sisymbrium salsugineum</name>
    <dbReference type="NCBI Taxonomy" id="72664"/>
    <lineage>
        <taxon>Eukaryota</taxon>
        <taxon>Viridiplantae</taxon>
        <taxon>Streptophyta</taxon>
        <taxon>Embryophyta</taxon>
        <taxon>Tracheophyta</taxon>
        <taxon>Spermatophyta</taxon>
        <taxon>Magnoliopsida</taxon>
        <taxon>eudicotyledons</taxon>
        <taxon>Gunneridae</taxon>
        <taxon>Pentapetalae</taxon>
        <taxon>rosids</taxon>
        <taxon>malvids</taxon>
        <taxon>Brassicales</taxon>
        <taxon>Brassicaceae</taxon>
        <taxon>Eutremeae</taxon>
        <taxon>Eutrema</taxon>
    </lineage>
</organism>
<dbReference type="Pfam" id="PF03107">
    <property type="entry name" value="C1_2"/>
    <property type="match status" value="2"/>
</dbReference>
<sequence>NRKRHEHTLHYFPRRFVLVCDVCGLEDNNDSLYVCLLCDFIVHKHVASHSSSHFYPTLPNKELTDCGVCHAKIEEKYEEYSCIKGCTYAVHSKCAMRRDVCDGKEYEGEPEEVYENMKMFEEEGNGIIRHLSRPLHQMRLDKNIQRVYGETKYSQACRLPFHVDDNVYQCIQCDFFLHEPCAHLPRVKQFMLHLHPLTLQCSPECGFKYVYGIKRCDWKMDTLCASISEPFDHHSHPHHLFLTSEQYLAKHCSICPLITRDPLACNKCNIFVCFHCATLTHKTRYEHDEHLLTFSYERDIDDEGYWCEICEEGINRKRGLYDMHAMNVELHSIWNVC</sequence>
<dbReference type="Gramene" id="ESQ46150">
    <property type="protein sequence ID" value="ESQ46150"/>
    <property type="gene ID" value="EUTSA_v10000445mg"/>
</dbReference>
<accession>V4L710</accession>
<dbReference type="PANTHER" id="PTHR32410">
    <property type="entry name" value="CYSTEINE/HISTIDINE-RICH C1 DOMAIN FAMILY PROTEIN"/>
    <property type="match status" value="1"/>
</dbReference>
<feature type="domain" description="DC1" evidence="2">
    <location>
        <begin position="134"/>
        <end position="182"/>
    </location>
</feature>
<evidence type="ECO:0000256" key="1">
    <source>
        <dbReference type="ARBA" id="ARBA00022737"/>
    </source>
</evidence>
<dbReference type="KEGG" id="eus:EUTSA_v10000445mg"/>
<evidence type="ECO:0000313" key="4">
    <source>
        <dbReference type="Proteomes" id="UP000030689"/>
    </source>
</evidence>
<dbReference type="PANTHER" id="PTHR32410:SF209">
    <property type="entry name" value="CYSTEINE_HISTIDINE-RICH C1 DOMAIN FAMILY PROTEIN"/>
    <property type="match status" value="1"/>
</dbReference>
<evidence type="ECO:0000259" key="2">
    <source>
        <dbReference type="Pfam" id="PF03107"/>
    </source>
</evidence>
<dbReference type="SUPFAM" id="SSF57889">
    <property type="entry name" value="Cysteine-rich domain"/>
    <property type="match status" value="4"/>
</dbReference>
<feature type="domain" description="DC1" evidence="2">
    <location>
        <begin position="3"/>
        <end position="44"/>
    </location>
</feature>
<dbReference type="OMA" id="HYLPNTH"/>
<dbReference type="EMBL" id="KI517426">
    <property type="protein sequence ID" value="ESQ46150.1"/>
    <property type="molecule type" value="Genomic_DNA"/>
</dbReference>
<name>V4L710_EUTSA</name>
<dbReference type="InterPro" id="IPR053192">
    <property type="entry name" value="Vacuole_Formation_Reg"/>
</dbReference>
<dbReference type="Proteomes" id="UP000030689">
    <property type="component" value="Unassembled WGS sequence"/>
</dbReference>